<evidence type="ECO:0000259" key="8">
    <source>
        <dbReference type="Pfam" id="PF18137"/>
    </source>
</evidence>
<keyword evidence="5" id="KW-0539">Nucleus</keyword>
<keyword evidence="4" id="KW-0238">DNA-binding</keyword>
<dbReference type="GO" id="GO:0031261">
    <property type="term" value="C:DNA replication preinitiation complex"/>
    <property type="evidence" value="ECO:0007669"/>
    <property type="project" value="TreeGrafter"/>
</dbReference>
<evidence type="ECO:0000256" key="6">
    <source>
        <dbReference type="SAM" id="MobiDB-lite"/>
    </source>
</evidence>
<dbReference type="InterPro" id="IPR045667">
    <property type="entry name" value="ORC3_N"/>
</dbReference>
<evidence type="ECO:0000256" key="3">
    <source>
        <dbReference type="ARBA" id="ARBA00022705"/>
    </source>
</evidence>
<evidence type="ECO:0000256" key="4">
    <source>
        <dbReference type="ARBA" id="ARBA00023125"/>
    </source>
</evidence>
<protein>
    <submittedName>
        <fullName evidence="9">Uncharacterized protein</fullName>
    </submittedName>
</protein>
<dbReference type="GO" id="GO:0005664">
    <property type="term" value="C:nuclear origin of replication recognition complex"/>
    <property type="evidence" value="ECO:0007669"/>
    <property type="project" value="InterPro"/>
</dbReference>
<evidence type="ECO:0000313" key="9">
    <source>
        <dbReference type="EMBL" id="SPO21228.1"/>
    </source>
</evidence>
<keyword evidence="3" id="KW-0235">DNA replication</keyword>
<feature type="compositionally biased region" description="Acidic residues" evidence="6">
    <location>
        <begin position="902"/>
        <end position="919"/>
    </location>
</feature>
<sequence length="1027" mass="113191">MSARKARTELVSSGLDTLSSVCYTIPWRPKKKSKRATSASSNAPQNTQEPPFPVLAEFEADSDPAHVRYASYQIAIQRTEALFERCMDDVYSSLFDDLRSFFKSQPSSDQLGDSSLPQIGIAQQNLFLPGFESSGSSDPSGAAKSIQTALLISTSAPWLSSFSSRFVSEISNASTDAPSSIVVTLSASECSNLYTALRLLVARFIAQGSTLHSTTEDDSHELDLSDMETAAFAGKVEPDLHVLRSWWQTKFGHLERGPRLIVNLPTIESVEPTVLSDLLSSLQTFVAEPPSITSSAHALSTTPQLLLVLGITSPSGGLAAVSANGVGPSSSSSASAAPAPWIDYIPRQVLRVLDISRFSLPNKEIVWSRLVQAFLTSRELPVSLGPSTFEYVRETYWERDADLDSILDAVRLACFIHFSGKPESVFTIPGQAKRVRFYSWTPKMVERMKIGFLTTDANGNLVLPRLTDSTRKSNKPDVNKFLEEASRSDQFILGELDQLRHPREVLCFRLEFAVRFLFKAFEALQRIHTRASTAAQAMHARNSTVAAQQAAEMDEQRQLERASEILTQVVMQCLNASVGSLEAGKRTPAALTLRNGLARLCNAARRLLSDEFETLLDDMVAAAEDEVRRIEDALAEIADIAEDADASQDGQLRSAADSIAAQSAQFLAGLRTFQQRLSQTISAGTAGMADEDEDAHAAFAATNGSEAAQQRREARLQRVQRKLLMEEKLLGLKREITDWIVHSIHDLVDWTLFSRPFSSSEEGPMHLLRDIFWVDCYGPLSTLLDPSTRAGLTLPMAEPVEFVSALYDAALSVVPEEELEGADLAMLGKIEEPDVCRLYKLYGECGKFVNLADWYEAFKQVVEVDEVVNEADRDLKRERDREARAFGKVSSSSSRGGRGGVDEDVEGSEDDDEDVEYQDAEVVAHSTPSKRNSPRKRSAQPLDLAESDYDSDVLDTPSKKRPRKSTTTTSTEEQDPAAEVATGLTESEIQSRFALALNELARMGMIRGTRRRQEHITKVMWDLVPDS</sequence>
<dbReference type="InterPro" id="IPR020795">
    <property type="entry name" value="ORC3"/>
</dbReference>
<dbReference type="PANTHER" id="PTHR12748:SF0">
    <property type="entry name" value="ORIGIN RECOGNITION COMPLEX SUBUNIT 3"/>
    <property type="match status" value="1"/>
</dbReference>
<comment type="subcellular location">
    <subcellularLocation>
        <location evidence="1">Nucleus</location>
    </subcellularLocation>
</comment>
<evidence type="ECO:0000256" key="2">
    <source>
        <dbReference type="ARBA" id="ARBA00010977"/>
    </source>
</evidence>
<evidence type="ECO:0000256" key="1">
    <source>
        <dbReference type="ARBA" id="ARBA00004123"/>
    </source>
</evidence>
<feature type="domain" description="Origin recognition complex subunit 3 winged helix C-terminal" evidence="8">
    <location>
        <begin position="830"/>
        <end position="1021"/>
    </location>
</feature>
<dbReference type="GO" id="GO:0006270">
    <property type="term" value="P:DNA replication initiation"/>
    <property type="evidence" value="ECO:0007669"/>
    <property type="project" value="TreeGrafter"/>
</dbReference>
<feature type="region of interest" description="Disordered" evidence="6">
    <location>
        <begin position="30"/>
        <end position="51"/>
    </location>
</feature>
<gene>
    <name evidence="9" type="ORF">UTRI_00705</name>
</gene>
<reference evidence="9 10" key="1">
    <citation type="submission" date="2018-03" db="EMBL/GenBank/DDBJ databases">
        <authorList>
            <person name="Guldener U."/>
        </authorList>
    </citation>
    <scope>NUCLEOTIDE SEQUENCE [LARGE SCALE GENOMIC DNA]</scope>
    <source>
        <strain evidence="9 10">NBRC100155</strain>
    </source>
</reference>
<evidence type="ECO:0000259" key="7">
    <source>
        <dbReference type="Pfam" id="PF07034"/>
    </source>
</evidence>
<evidence type="ECO:0000313" key="10">
    <source>
        <dbReference type="Proteomes" id="UP000324022"/>
    </source>
</evidence>
<dbReference type="Proteomes" id="UP000324022">
    <property type="component" value="Unassembled WGS sequence"/>
</dbReference>
<dbReference type="PANTHER" id="PTHR12748">
    <property type="entry name" value="ORIGIN RECOGNITION COMPLEX SUBUNIT 3"/>
    <property type="match status" value="1"/>
</dbReference>
<evidence type="ECO:0000256" key="5">
    <source>
        <dbReference type="ARBA" id="ARBA00023242"/>
    </source>
</evidence>
<dbReference type="GO" id="GO:0003688">
    <property type="term" value="F:DNA replication origin binding"/>
    <property type="evidence" value="ECO:0007669"/>
    <property type="project" value="TreeGrafter"/>
</dbReference>
<keyword evidence="10" id="KW-1185">Reference proteome</keyword>
<dbReference type="OrthoDB" id="10265211at2759"/>
<dbReference type="EMBL" id="OOIN01000002">
    <property type="protein sequence ID" value="SPO21228.1"/>
    <property type="molecule type" value="Genomic_DNA"/>
</dbReference>
<name>A0A5C3DSB4_9BASI</name>
<dbReference type="AlphaFoldDB" id="A0A5C3DSB4"/>
<organism evidence="9 10">
    <name type="scientific">Ustilago trichophora</name>
    <dbReference type="NCBI Taxonomy" id="86804"/>
    <lineage>
        <taxon>Eukaryota</taxon>
        <taxon>Fungi</taxon>
        <taxon>Dikarya</taxon>
        <taxon>Basidiomycota</taxon>
        <taxon>Ustilaginomycotina</taxon>
        <taxon>Ustilaginomycetes</taxon>
        <taxon>Ustilaginales</taxon>
        <taxon>Ustilaginaceae</taxon>
        <taxon>Ustilago</taxon>
    </lineage>
</organism>
<dbReference type="InterPro" id="IPR040855">
    <property type="entry name" value="ORC_WH_C"/>
</dbReference>
<accession>A0A5C3DSB4</accession>
<feature type="domain" description="Origin recognition complex subunit 3 N-terminal" evidence="7">
    <location>
        <begin position="19"/>
        <end position="288"/>
    </location>
</feature>
<comment type="similarity">
    <text evidence="2">Belongs to the ORC3 family.</text>
</comment>
<proteinExistence type="inferred from homology"/>
<dbReference type="Pfam" id="PF07034">
    <property type="entry name" value="ORC3_N"/>
    <property type="match status" value="1"/>
</dbReference>
<dbReference type="GO" id="GO:0005656">
    <property type="term" value="C:nuclear pre-replicative complex"/>
    <property type="evidence" value="ECO:0007669"/>
    <property type="project" value="TreeGrafter"/>
</dbReference>
<feature type="region of interest" description="Disordered" evidence="6">
    <location>
        <begin position="882"/>
        <end position="984"/>
    </location>
</feature>
<dbReference type="Pfam" id="PF18137">
    <property type="entry name" value="WHD_ORC"/>
    <property type="match status" value="1"/>
</dbReference>